<evidence type="ECO:0000256" key="1">
    <source>
        <dbReference type="SAM" id="SignalP"/>
    </source>
</evidence>
<keyword evidence="3" id="KW-1185">Reference proteome</keyword>
<dbReference type="RefSeq" id="WP_175441336.1">
    <property type="nucleotide sequence ID" value="NZ_FMDM01000006.1"/>
</dbReference>
<reference evidence="3" key="1">
    <citation type="submission" date="2016-06" db="EMBL/GenBank/DDBJ databases">
        <authorList>
            <person name="Varghese N."/>
            <person name="Submissions Spin"/>
        </authorList>
    </citation>
    <scope>NUCLEOTIDE SEQUENCE [LARGE SCALE GENOMIC DNA]</scope>
    <source>
        <strain evidence="3">DSM 45647</strain>
    </source>
</reference>
<dbReference type="AlphaFoldDB" id="A0A1C5ILY4"/>
<keyword evidence="1" id="KW-0732">Signal</keyword>
<organism evidence="2 3">
    <name type="scientific">Micromonospora humi</name>
    <dbReference type="NCBI Taxonomy" id="745366"/>
    <lineage>
        <taxon>Bacteria</taxon>
        <taxon>Bacillati</taxon>
        <taxon>Actinomycetota</taxon>
        <taxon>Actinomycetes</taxon>
        <taxon>Micromonosporales</taxon>
        <taxon>Micromonosporaceae</taxon>
        <taxon>Micromonospora</taxon>
    </lineage>
</organism>
<dbReference type="STRING" id="745366.GA0070213_106182"/>
<feature type="signal peptide" evidence="1">
    <location>
        <begin position="1"/>
        <end position="34"/>
    </location>
</feature>
<dbReference type="Proteomes" id="UP000199360">
    <property type="component" value="Unassembled WGS sequence"/>
</dbReference>
<protein>
    <recommendedName>
        <fullName evidence="4">Neocarzinostatin family protein</fullName>
    </recommendedName>
</protein>
<proteinExistence type="predicted"/>
<accession>A0A1C5ILY4</accession>
<dbReference type="EMBL" id="FMDM01000006">
    <property type="protein sequence ID" value="SCG59315.1"/>
    <property type="molecule type" value="Genomic_DNA"/>
</dbReference>
<name>A0A1C5ILY4_9ACTN</name>
<evidence type="ECO:0008006" key="4">
    <source>
        <dbReference type="Google" id="ProtNLM"/>
    </source>
</evidence>
<evidence type="ECO:0000313" key="3">
    <source>
        <dbReference type="Proteomes" id="UP000199360"/>
    </source>
</evidence>
<evidence type="ECO:0000313" key="2">
    <source>
        <dbReference type="EMBL" id="SCG59315.1"/>
    </source>
</evidence>
<sequence length="296" mass="30376">MHNTWRRVALAAGLSITGALGGLVVAAAPAQAQAVESGSVTFSGDPGDYITGGGSYAYSVAGGDQLTTAASTDTSHVSVNVNGYNGDWWYLDFDAPGSQPLVPGTYENATRYPFNGAGPGLSLDGNGRGCNQLTGTFTVLNAVFGPNGYVQTFDATFEQHCEGGTAAARGEVHIANPPAPAPLDLALAVATDGTASTVSGKAVVHGTVTCNQPTSVSLYGTVTEIVKKAIVRADFTTRVNCVPGSPAAWTATATPAGTQPFVKGDVEVSTRAQGYDSQYNQYVEVNDTTVVTLRKS</sequence>
<gene>
    <name evidence="2" type="ORF">GA0070213_106182</name>
</gene>
<feature type="chain" id="PRO_5039294805" description="Neocarzinostatin family protein" evidence="1">
    <location>
        <begin position="35"/>
        <end position="296"/>
    </location>
</feature>